<proteinExistence type="predicted"/>
<protein>
    <submittedName>
        <fullName evidence="2">Twitchin</fullName>
    </submittedName>
</protein>
<feature type="compositionally biased region" description="Basic and acidic residues" evidence="1">
    <location>
        <begin position="18"/>
        <end position="37"/>
    </location>
</feature>
<name>V5GKT6_ANOGL</name>
<gene>
    <name evidence="2" type="primary">UNC22</name>
</gene>
<feature type="non-terminal residue" evidence="2">
    <location>
        <position position="1"/>
    </location>
</feature>
<evidence type="ECO:0000256" key="1">
    <source>
        <dbReference type="SAM" id="MobiDB-lite"/>
    </source>
</evidence>
<dbReference type="AlphaFoldDB" id="V5GKT6"/>
<evidence type="ECO:0000313" key="2">
    <source>
        <dbReference type="EMBL" id="JAB60998.1"/>
    </source>
</evidence>
<dbReference type="EMBL" id="GALX01007468">
    <property type="protein sequence ID" value="JAB60998.1"/>
    <property type="molecule type" value="Transcribed_RNA"/>
</dbReference>
<feature type="non-terminal residue" evidence="2">
    <location>
        <position position="106"/>
    </location>
</feature>
<accession>V5GKT6</accession>
<reference evidence="2" key="1">
    <citation type="submission" date="2013-07" db="EMBL/GenBank/DDBJ databases">
        <title>Midgut Transcriptome Profiling of Anoplphora glabripennis, a Lignocellulose Degrading, Wood-Boring Cerambycid.</title>
        <authorList>
            <person name="Scully E.D."/>
            <person name="Hoover K."/>
            <person name="Carlson J.E."/>
            <person name="Tien M."/>
            <person name="Geib S.M."/>
        </authorList>
    </citation>
    <scope>NUCLEOTIDE SEQUENCE</scope>
</reference>
<feature type="region of interest" description="Disordered" evidence="1">
    <location>
        <begin position="18"/>
        <end position="65"/>
    </location>
</feature>
<sequence length="106" mass="11951">RRASLIISDEEHRKLRPGEVLEEKKRRRPSSEVRRPSVAELEDIINKPSTPLKPSGPKGAPPSIIDYQENYSSVEDQTAYITIQVEGDPAPKFKFYKGMTEIIEGG</sequence>
<organism evidence="2">
    <name type="scientific">Anoplophora glabripennis</name>
    <name type="common">Asian longhorn beetle</name>
    <name type="synonym">Anoplophora nobilis</name>
    <dbReference type="NCBI Taxonomy" id="217634"/>
    <lineage>
        <taxon>Eukaryota</taxon>
        <taxon>Metazoa</taxon>
        <taxon>Ecdysozoa</taxon>
        <taxon>Arthropoda</taxon>
        <taxon>Hexapoda</taxon>
        <taxon>Insecta</taxon>
        <taxon>Pterygota</taxon>
        <taxon>Neoptera</taxon>
        <taxon>Endopterygota</taxon>
        <taxon>Coleoptera</taxon>
        <taxon>Polyphaga</taxon>
        <taxon>Cucujiformia</taxon>
        <taxon>Chrysomeloidea</taxon>
        <taxon>Cerambycidae</taxon>
        <taxon>Lamiinae</taxon>
        <taxon>Lamiini</taxon>
        <taxon>Anoplophora</taxon>
    </lineage>
</organism>